<evidence type="ECO:0000313" key="1">
    <source>
        <dbReference type="EMBL" id="TGZ63870.1"/>
    </source>
</evidence>
<dbReference type="Proteomes" id="UP000308267">
    <property type="component" value="Unassembled WGS sequence"/>
</dbReference>
<dbReference type="AlphaFoldDB" id="A0A4S2LK21"/>
<dbReference type="EMBL" id="SJOL01006996">
    <property type="protein sequence ID" value="TGZ63870.1"/>
    <property type="molecule type" value="Genomic_DNA"/>
</dbReference>
<gene>
    <name evidence="1" type="ORF">CRM22_006676</name>
</gene>
<sequence>MPNNRLVAVMGSQIRRFPTFSDLDDIFLAFFRVIYQTNCRRMSFFSLCHILFFFVHDNVIVFNHVFPGIQYTPVIYHTENSLEANGLILASSPCCDLKT</sequence>
<accession>A0A4S2LK21</accession>
<comment type="caution">
    <text evidence="1">The sequence shown here is derived from an EMBL/GenBank/DDBJ whole genome shotgun (WGS) entry which is preliminary data.</text>
</comment>
<evidence type="ECO:0000313" key="2">
    <source>
        <dbReference type="Proteomes" id="UP000308267"/>
    </source>
</evidence>
<protein>
    <submittedName>
        <fullName evidence="1">Uncharacterized protein</fullName>
    </submittedName>
</protein>
<organism evidence="1 2">
    <name type="scientific">Opisthorchis felineus</name>
    <dbReference type="NCBI Taxonomy" id="147828"/>
    <lineage>
        <taxon>Eukaryota</taxon>
        <taxon>Metazoa</taxon>
        <taxon>Spiralia</taxon>
        <taxon>Lophotrochozoa</taxon>
        <taxon>Platyhelminthes</taxon>
        <taxon>Trematoda</taxon>
        <taxon>Digenea</taxon>
        <taxon>Opisthorchiida</taxon>
        <taxon>Opisthorchiata</taxon>
        <taxon>Opisthorchiidae</taxon>
        <taxon>Opisthorchis</taxon>
    </lineage>
</organism>
<reference evidence="1 2" key="1">
    <citation type="journal article" date="2019" name="BMC Genomics">
        <title>New insights from Opisthorchis felineus genome: update on genomics of the epidemiologically important liver flukes.</title>
        <authorList>
            <person name="Ershov N.I."/>
            <person name="Mordvinov V.A."/>
            <person name="Prokhortchouk E.B."/>
            <person name="Pakharukova M.Y."/>
            <person name="Gunbin K.V."/>
            <person name="Ustyantsev K."/>
            <person name="Genaev M.A."/>
            <person name="Blinov A.G."/>
            <person name="Mazur A."/>
            <person name="Boulygina E."/>
            <person name="Tsygankova S."/>
            <person name="Khrameeva E."/>
            <person name="Chekanov N."/>
            <person name="Fan G."/>
            <person name="Xiao A."/>
            <person name="Zhang H."/>
            <person name="Xu X."/>
            <person name="Yang H."/>
            <person name="Solovyev V."/>
            <person name="Lee S.M."/>
            <person name="Liu X."/>
            <person name="Afonnikov D.A."/>
            <person name="Skryabin K.G."/>
        </authorList>
    </citation>
    <scope>NUCLEOTIDE SEQUENCE [LARGE SCALE GENOMIC DNA]</scope>
    <source>
        <strain evidence="1">AK-0245</strain>
        <tissue evidence="1">Whole organism</tissue>
    </source>
</reference>
<name>A0A4S2LK21_OPIFE</name>
<keyword evidence="2" id="KW-1185">Reference proteome</keyword>
<proteinExistence type="predicted"/>